<dbReference type="EMBL" id="HBEZ01032091">
    <property type="protein sequence ID" value="CAD8640153.1"/>
    <property type="molecule type" value="Transcribed_RNA"/>
</dbReference>
<evidence type="ECO:0000313" key="1">
    <source>
        <dbReference type="EMBL" id="CAD8640153.1"/>
    </source>
</evidence>
<reference evidence="1" key="1">
    <citation type="submission" date="2021-01" db="EMBL/GenBank/DDBJ databases">
        <authorList>
            <person name="Corre E."/>
            <person name="Pelletier E."/>
            <person name="Niang G."/>
            <person name="Scheremetjew M."/>
            <person name="Finn R."/>
            <person name="Kale V."/>
            <person name="Holt S."/>
            <person name="Cochrane G."/>
            <person name="Meng A."/>
            <person name="Brown T."/>
            <person name="Cohen L."/>
        </authorList>
    </citation>
    <scope>NUCLEOTIDE SEQUENCE</scope>
    <source>
        <strain evidence="1">CCAP979/52</strain>
    </source>
</reference>
<name>A0A7S0MIA7_9CRYP</name>
<protein>
    <submittedName>
        <fullName evidence="1">Uncharacterized protein</fullName>
    </submittedName>
</protein>
<dbReference type="PROSITE" id="PS50096">
    <property type="entry name" value="IQ"/>
    <property type="match status" value="1"/>
</dbReference>
<dbReference type="AlphaFoldDB" id="A0A7S0MIA7"/>
<organism evidence="1">
    <name type="scientific">Cryptomonas curvata</name>
    <dbReference type="NCBI Taxonomy" id="233186"/>
    <lineage>
        <taxon>Eukaryota</taxon>
        <taxon>Cryptophyceae</taxon>
        <taxon>Cryptomonadales</taxon>
        <taxon>Cryptomonadaceae</taxon>
        <taxon>Cryptomonas</taxon>
    </lineage>
</organism>
<accession>A0A7S0MIA7</accession>
<gene>
    <name evidence="1" type="ORF">CCUR1050_LOCUS17837</name>
</gene>
<sequence>MGCGSSSFPVERKANTTKNTGQEFRSIDILDGKKYNDDTLSACVVSHATSFNTSIGILKQSDRTTKLKELLNHSDAATDTLRLSRAAIAIQRIVRGKSARGSMSQRRNSSLAEIKFLESIDPYLSPAENASKSLLDLARRLNLSLEDITIVNYAIRTLQVGVRA</sequence>
<proteinExistence type="predicted"/>